<keyword evidence="2 3" id="KW-0560">Oxidoreductase</keyword>
<organism evidence="3 4">
    <name type="scientific">Acetobacter thailandicus</name>
    <dbReference type="NCBI Taxonomy" id="1502842"/>
    <lineage>
        <taxon>Bacteria</taxon>
        <taxon>Pseudomonadati</taxon>
        <taxon>Pseudomonadota</taxon>
        <taxon>Alphaproteobacteria</taxon>
        <taxon>Acetobacterales</taxon>
        <taxon>Acetobacteraceae</taxon>
        <taxon>Acetobacter</taxon>
    </lineage>
</organism>
<keyword evidence="2" id="KW-0215">Deoxyribonucleotide synthesis</keyword>
<dbReference type="PANTHER" id="PTHR23409:SF18">
    <property type="entry name" value="RIBONUCLEOSIDE-DIPHOSPHATE REDUCTASE SUBUNIT M2"/>
    <property type="match status" value="1"/>
</dbReference>
<dbReference type="EC" id="1.17.4.1" evidence="2"/>
<comment type="similarity">
    <text evidence="1 2">Belongs to the ribonucleoside diphosphate reductase small chain family.</text>
</comment>
<evidence type="ECO:0000256" key="1">
    <source>
        <dbReference type="ARBA" id="ARBA00009303"/>
    </source>
</evidence>
<dbReference type="Proteomes" id="UP001301152">
    <property type="component" value="Unassembled WGS sequence"/>
</dbReference>
<evidence type="ECO:0000313" key="3">
    <source>
        <dbReference type="EMBL" id="MCX2564053.1"/>
    </source>
</evidence>
<protein>
    <recommendedName>
        <fullName evidence="2">Ribonucleoside-diphosphate reductase subunit beta</fullName>
        <ecNumber evidence="2">1.17.4.1</ecNumber>
    </recommendedName>
</protein>
<dbReference type="InterPro" id="IPR033909">
    <property type="entry name" value="RNR_small"/>
</dbReference>
<reference evidence="3 4" key="1">
    <citation type="submission" date="2022-11" db="EMBL/GenBank/DDBJ databases">
        <title>Genome sequencing of Acetobacter type strain.</title>
        <authorList>
            <person name="Heo J."/>
            <person name="Lee D."/>
            <person name="Han B.-H."/>
            <person name="Hong S.-B."/>
            <person name="Kwon S.-W."/>
        </authorList>
    </citation>
    <scope>NUCLEOTIDE SEQUENCE [LARGE SCALE GENOMIC DNA]</scope>
    <source>
        <strain evidence="3 4">KACC 21253</strain>
    </source>
</reference>
<keyword evidence="4" id="KW-1185">Reference proteome</keyword>
<comment type="cofactor">
    <cofactor evidence="2">
        <name>Fe cation</name>
        <dbReference type="ChEBI" id="CHEBI:24875"/>
    </cofactor>
    <text evidence="2">Binds 2 iron ions per subunit.</text>
</comment>
<dbReference type="InterPro" id="IPR000358">
    <property type="entry name" value="RNR_small_fam"/>
</dbReference>
<gene>
    <name evidence="3" type="ORF">OQ497_08785</name>
</gene>
<dbReference type="RefSeq" id="WP_086554109.1">
    <property type="nucleotide sequence ID" value="NZ_JAERKX010000002.1"/>
</dbReference>
<evidence type="ECO:0000313" key="4">
    <source>
        <dbReference type="Proteomes" id="UP001301152"/>
    </source>
</evidence>
<comment type="caution">
    <text evidence="3">The sequence shown here is derived from an EMBL/GenBank/DDBJ whole genome shotgun (WGS) entry which is preliminary data.</text>
</comment>
<dbReference type="Gene3D" id="1.10.620.20">
    <property type="entry name" value="Ribonucleotide Reductase, subunit A"/>
    <property type="match status" value="1"/>
</dbReference>
<comment type="function">
    <text evidence="2">Provides the precursors necessary for DNA synthesis. Catalyzes the biosynthesis of deoxyribonucleotides from the corresponding ribonucleotides.</text>
</comment>
<keyword evidence="2" id="KW-0479">Metal-binding</keyword>
<dbReference type="PANTHER" id="PTHR23409">
    <property type="entry name" value="RIBONUCLEOSIDE-DIPHOSPHATE REDUCTASE SMALL CHAIN"/>
    <property type="match status" value="1"/>
</dbReference>
<comment type="catalytic activity">
    <reaction evidence="2">
        <text>a 2'-deoxyribonucleoside 5'-diphosphate + [thioredoxin]-disulfide + H2O = a ribonucleoside 5'-diphosphate + [thioredoxin]-dithiol</text>
        <dbReference type="Rhea" id="RHEA:23252"/>
        <dbReference type="Rhea" id="RHEA-COMP:10698"/>
        <dbReference type="Rhea" id="RHEA-COMP:10700"/>
        <dbReference type="ChEBI" id="CHEBI:15377"/>
        <dbReference type="ChEBI" id="CHEBI:29950"/>
        <dbReference type="ChEBI" id="CHEBI:50058"/>
        <dbReference type="ChEBI" id="CHEBI:57930"/>
        <dbReference type="ChEBI" id="CHEBI:73316"/>
        <dbReference type="EC" id="1.17.4.1"/>
    </reaction>
</comment>
<proteinExistence type="inferred from homology"/>
<name>A0ABT3QFJ1_9PROT</name>
<dbReference type="EMBL" id="JAPIUZ010000004">
    <property type="protein sequence ID" value="MCX2564053.1"/>
    <property type="molecule type" value="Genomic_DNA"/>
</dbReference>
<dbReference type="Pfam" id="PF00268">
    <property type="entry name" value="Ribonuc_red_sm"/>
    <property type="match status" value="1"/>
</dbReference>
<dbReference type="NCBIfam" id="NF007186">
    <property type="entry name" value="PRK09614.1-5"/>
    <property type="match status" value="1"/>
</dbReference>
<dbReference type="GO" id="GO:0004748">
    <property type="term" value="F:ribonucleoside-diphosphate reductase activity, thioredoxin disulfide as acceptor"/>
    <property type="evidence" value="ECO:0007669"/>
    <property type="project" value="UniProtKB-EC"/>
</dbReference>
<accession>A0ABT3QFJ1</accession>
<dbReference type="PIRSF" id="PIRSF000355">
    <property type="entry name" value="NrdB"/>
    <property type="match status" value="1"/>
</dbReference>
<evidence type="ECO:0000256" key="2">
    <source>
        <dbReference type="PIRNR" id="PIRNR000355"/>
    </source>
</evidence>
<sequence length="337" mass="39468">MSEEKTGNNGEEHFDLLTSNPVYKPFRYPWAYDAWLTQQRLHWLPEEVPLADDVKDWHRVLNDTERHLVTQIFRFFTQSDVEVNNCYMKHYSRVFKPTEVLMMLSAFSNIETIHIAAYSHLLDTLGMPESEYSAFLKYKEMKDKYDYMQAFSVDSKHEIAKTLAAFGAFTEGLQLFASFAILLNFPRFNKLKGMGQIVSWSVRDETLHCLSTIRLFKTFVHENPEIWTDKLRDELYDICRAIVEHEEAFIDLAFEMGSVEGLDAQQVKSYIHFIADRRLIQLGLEPIYKTQNNPLPWLDDMLNAVEHANFFENRATEYSRASTTGTWEEAFEASVFE</sequence>
<dbReference type="InterPro" id="IPR009078">
    <property type="entry name" value="Ferritin-like_SF"/>
</dbReference>
<dbReference type="InterPro" id="IPR012348">
    <property type="entry name" value="RNR-like"/>
</dbReference>
<keyword evidence="2" id="KW-0408">Iron</keyword>
<dbReference type="CDD" id="cd01049">
    <property type="entry name" value="RNRR2"/>
    <property type="match status" value="1"/>
</dbReference>
<dbReference type="SUPFAM" id="SSF47240">
    <property type="entry name" value="Ferritin-like"/>
    <property type="match status" value="1"/>
</dbReference>